<dbReference type="Proteomes" id="UP001516620">
    <property type="component" value="Unassembled WGS sequence"/>
</dbReference>
<organism evidence="2 3">
    <name type="scientific">Paenibacillus rhizolycopersici</name>
    <dbReference type="NCBI Taxonomy" id="2780073"/>
    <lineage>
        <taxon>Bacteria</taxon>
        <taxon>Bacillati</taxon>
        <taxon>Bacillota</taxon>
        <taxon>Bacilli</taxon>
        <taxon>Bacillales</taxon>
        <taxon>Paenibacillaceae</taxon>
        <taxon>Paenibacillus</taxon>
    </lineage>
</organism>
<reference evidence="2 3" key="1">
    <citation type="submission" date="2021-01" db="EMBL/GenBank/DDBJ databases">
        <title>Paenibacillus sp.nov. isolated from the rhizosphere soil of tomato plant.</title>
        <authorList>
            <person name="Thin K.K."/>
            <person name="Zhang X."/>
            <person name="He S."/>
        </authorList>
    </citation>
    <scope>NUCLEOTIDE SEQUENCE [LARGE SCALE GENOMIC DNA]</scope>
    <source>
        <strain evidence="2 3">DXFW5</strain>
    </source>
</reference>
<sequence length="104" mass="11840">MEGSLSRIEVNKYERNLINRQACLLIHGTDCMVCGFSFESKYGPIGKEFIHVHHLTPVSVLGENYRINPAKDLVPVCPNCHAMLHKRNPPFTVEELAKIIEEHN</sequence>
<keyword evidence="2" id="KW-0378">Hydrolase</keyword>
<keyword evidence="2" id="KW-0540">Nuclease</keyword>
<evidence type="ECO:0000313" key="3">
    <source>
        <dbReference type="Proteomes" id="UP001516620"/>
    </source>
</evidence>
<proteinExistence type="predicted"/>
<keyword evidence="2" id="KW-0255">Endonuclease</keyword>
<dbReference type="Pfam" id="PF01844">
    <property type="entry name" value="HNH"/>
    <property type="match status" value="1"/>
</dbReference>
<feature type="domain" description="HNH" evidence="1">
    <location>
        <begin position="31"/>
        <end position="87"/>
    </location>
</feature>
<dbReference type="GO" id="GO:0004519">
    <property type="term" value="F:endonuclease activity"/>
    <property type="evidence" value="ECO:0007669"/>
    <property type="project" value="UniProtKB-KW"/>
</dbReference>
<evidence type="ECO:0000313" key="2">
    <source>
        <dbReference type="EMBL" id="MBM6995765.1"/>
    </source>
</evidence>
<dbReference type="Gene3D" id="1.10.30.50">
    <property type="match status" value="1"/>
</dbReference>
<dbReference type="InterPro" id="IPR002711">
    <property type="entry name" value="HNH"/>
</dbReference>
<protein>
    <submittedName>
        <fullName evidence="2">HNH endonuclease</fullName>
    </submittedName>
</protein>
<gene>
    <name evidence="2" type="ORF">IM700_008805</name>
</gene>
<dbReference type="InterPro" id="IPR003615">
    <property type="entry name" value="HNH_nuc"/>
</dbReference>
<comment type="caution">
    <text evidence="2">The sequence shown here is derived from an EMBL/GenBank/DDBJ whole genome shotgun (WGS) entry which is preliminary data.</text>
</comment>
<evidence type="ECO:0000259" key="1">
    <source>
        <dbReference type="Pfam" id="PF01844"/>
    </source>
</evidence>
<name>A0ABS2H2V6_9BACL</name>
<dbReference type="EMBL" id="JADCNN020000006">
    <property type="protein sequence ID" value="MBM6995765.1"/>
    <property type="molecule type" value="Genomic_DNA"/>
</dbReference>
<keyword evidence="3" id="KW-1185">Reference proteome</keyword>
<accession>A0ABS2H2V6</accession>
<dbReference type="CDD" id="cd00085">
    <property type="entry name" value="HNHc"/>
    <property type="match status" value="1"/>
</dbReference>